<dbReference type="RefSeq" id="WP_347437945.1">
    <property type="nucleotide sequence ID" value="NZ_CP089291.1"/>
</dbReference>
<dbReference type="PANTHER" id="PTHR11645">
    <property type="entry name" value="PYRROLINE-5-CARBOXYLATE REDUCTASE"/>
    <property type="match status" value="1"/>
</dbReference>
<dbReference type="Gene3D" id="3.40.50.720">
    <property type="entry name" value="NAD(P)-binding Rossmann-like Domain"/>
    <property type="match status" value="1"/>
</dbReference>
<sequence>MRVGFIGTGSMGSMLVRAFSRRNDPNLQIVACNRSREKLDHLVETFPTLEIAERPQEVAALCDLTFLCVKPKDARLLLPELGFTLLPDQHLISINSALTIQELEGTLSCKVTKIIPSITQEAASGVILTMFGSRMTDSDRAMMSAFLRMIGQPFETKEEQLRICSDITSCGPAFYSFIIQEFTQAAVRHGQLSPETAQYLTVEMLQGLIDLVKNQNFSTAQVIQRVSVPGGITEAAMQVLRPAVSGMFDDLFETTKEFQHQHNKH</sequence>
<feature type="domain" description="Pyrroline-5-carboxylate reductase catalytic N-terminal" evidence="2">
    <location>
        <begin position="2"/>
        <end position="95"/>
    </location>
</feature>
<accession>A0ABY4CL68</accession>
<dbReference type="EMBL" id="CP089291">
    <property type="protein sequence ID" value="UOF91257.1"/>
    <property type="molecule type" value="Genomic_DNA"/>
</dbReference>
<dbReference type="InterPro" id="IPR000304">
    <property type="entry name" value="Pyrroline-COOH_reductase"/>
</dbReference>
<dbReference type="InterPro" id="IPR029036">
    <property type="entry name" value="P5CR_dimer"/>
</dbReference>
<proteinExistence type="inferred from homology"/>
<evidence type="ECO:0000313" key="5">
    <source>
        <dbReference type="Proteomes" id="UP000830167"/>
    </source>
</evidence>
<evidence type="ECO:0000313" key="4">
    <source>
        <dbReference type="EMBL" id="UOF91257.1"/>
    </source>
</evidence>
<keyword evidence="5" id="KW-1185">Reference proteome</keyword>
<feature type="domain" description="Pyrroline-5-carboxylate reductase dimerisation" evidence="3">
    <location>
        <begin position="158"/>
        <end position="256"/>
    </location>
</feature>
<dbReference type="Pfam" id="PF03807">
    <property type="entry name" value="F420_oxidored"/>
    <property type="match status" value="1"/>
</dbReference>
<dbReference type="PANTHER" id="PTHR11645:SF51">
    <property type="entry name" value="COME OPERON PROTEIN 4"/>
    <property type="match status" value="1"/>
</dbReference>
<reference evidence="4" key="1">
    <citation type="submission" date="2021-12" db="EMBL/GenBank/DDBJ databases">
        <title>Alicyclobacillaceae gen. nov., sp. nov., isolated from chalcocite enrichment system.</title>
        <authorList>
            <person name="Jiang Z."/>
        </authorList>
    </citation>
    <scope>NUCLEOTIDE SEQUENCE</scope>
    <source>
        <strain evidence="4">MYW30-H2</strain>
    </source>
</reference>
<evidence type="ECO:0000256" key="1">
    <source>
        <dbReference type="ARBA" id="ARBA00005525"/>
    </source>
</evidence>
<dbReference type="InterPro" id="IPR028939">
    <property type="entry name" value="P5C_Rdtase_cat_N"/>
</dbReference>
<evidence type="ECO:0000259" key="2">
    <source>
        <dbReference type="Pfam" id="PF03807"/>
    </source>
</evidence>
<dbReference type="Pfam" id="PF14748">
    <property type="entry name" value="P5CR_dimer"/>
    <property type="match status" value="1"/>
</dbReference>
<dbReference type="SUPFAM" id="SSF48179">
    <property type="entry name" value="6-phosphogluconate dehydrogenase C-terminal domain-like"/>
    <property type="match status" value="1"/>
</dbReference>
<dbReference type="InterPro" id="IPR036291">
    <property type="entry name" value="NAD(P)-bd_dom_sf"/>
</dbReference>
<evidence type="ECO:0000259" key="3">
    <source>
        <dbReference type="Pfam" id="PF14748"/>
    </source>
</evidence>
<gene>
    <name evidence="4" type="ORF">LSG31_03085</name>
</gene>
<comment type="similarity">
    <text evidence="1">Belongs to the pyrroline-5-carboxylate reductase family.</text>
</comment>
<dbReference type="Proteomes" id="UP000830167">
    <property type="component" value="Chromosome"/>
</dbReference>
<dbReference type="SUPFAM" id="SSF51735">
    <property type="entry name" value="NAD(P)-binding Rossmann-fold domains"/>
    <property type="match status" value="1"/>
</dbReference>
<organism evidence="4 5">
    <name type="scientific">Fodinisporobacter ferrooxydans</name>
    <dbReference type="NCBI Taxonomy" id="2901836"/>
    <lineage>
        <taxon>Bacteria</taxon>
        <taxon>Bacillati</taxon>
        <taxon>Bacillota</taxon>
        <taxon>Bacilli</taxon>
        <taxon>Bacillales</taxon>
        <taxon>Alicyclobacillaceae</taxon>
        <taxon>Fodinisporobacter</taxon>
    </lineage>
</organism>
<name>A0ABY4CL68_9BACL</name>
<dbReference type="PIRSF" id="PIRSF000193">
    <property type="entry name" value="Pyrrol-5-carb_rd"/>
    <property type="match status" value="1"/>
</dbReference>
<protein>
    <submittedName>
        <fullName evidence="4">NAD(P)-binding domain-containing protein</fullName>
    </submittedName>
</protein>
<dbReference type="Gene3D" id="1.10.3730.10">
    <property type="entry name" value="ProC C-terminal domain-like"/>
    <property type="match status" value="1"/>
</dbReference>
<dbReference type="InterPro" id="IPR008927">
    <property type="entry name" value="6-PGluconate_DH-like_C_sf"/>
</dbReference>